<dbReference type="PANTHER" id="PTHR35936">
    <property type="entry name" value="MEMBRANE-BOUND LYTIC MUREIN TRANSGLYCOSYLASE F"/>
    <property type="match status" value="1"/>
</dbReference>
<evidence type="ECO:0000313" key="4">
    <source>
        <dbReference type="Proteomes" id="UP000219522"/>
    </source>
</evidence>
<dbReference type="InterPro" id="IPR001638">
    <property type="entry name" value="Solute-binding_3/MltF_N"/>
</dbReference>
<proteinExistence type="predicted"/>
<protein>
    <submittedName>
        <fullName evidence="3">Amino acid ABC transporter substrate-binding protein, PAAT family</fullName>
    </submittedName>
</protein>
<comment type="caution">
    <text evidence="3">The sequence shown here is derived from an EMBL/GenBank/DDBJ whole genome shotgun (WGS) entry which is preliminary data.</text>
</comment>
<keyword evidence="1" id="KW-0732">Signal</keyword>
<gene>
    <name evidence="3" type="ORF">SAMN05446927_1109</name>
</gene>
<dbReference type="SUPFAM" id="SSF53850">
    <property type="entry name" value="Periplasmic binding protein-like II"/>
    <property type="match status" value="1"/>
</dbReference>
<dbReference type="Gene3D" id="3.40.190.10">
    <property type="entry name" value="Periplasmic binding protein-like II"/>
    <property type="match status" value="2"/>
</dbReference>
<keyword evidence="4" id="KW-1185">Reference proteome</keyword>
<evidence type="ECO:0000259" key="2">
    <source>
        <dbReference type="SMART" id="SM00062"/>
    </source>
</evidence>
<dbReference type="SMART" id="SM00062">
    <property type="entry name" value="PBPb"/>
    <property type="match status" value="1"/>
</dbReference>
<dbReference type="Proteomes" id="UP000219522">
    <property type="component" value="Unassembled WGS sequence"/>
</dbReference>
<evidence type="ECO:0000313" key="3">
    <source>
        <dbReference type="EMBL" id="SOE55873.1"/>
    </source>
</evidence>
<dbReference type="RefSeq" id="WP_062639037.1">
    <property type="nucleotide sequence ID" value="NZ_FCOG02000045.1"/>
</dbReference>
<reference evidence="3 4" key="1">
    <citation type="submission" date="2017-09" db="EMBL/GenBank/DDBJ databases">
        <authorList>
            <person name="Varghese N."/>
            <person name="Submissions S."/>
        </authorList>
    </citation>
    <scope>NUCLEOTIDE SEQUENCE [LARGE SCALE GENOMIC DNA]</scope>
    <source>
        <strain evidence="3 4">OK806</strain>
    </source>
</reference>
<name>A0A7Z7I2J8_9BURK</name>
<dbReference type="EMBL" id="OCSU01000001">
    <property type="protein sequence ID" value="SOE55873.1"/>
    <property type="molecule type" value="Genomic_DNA"/>
</dbReference>
<dbReference type="OrthoDB" id="7241844at2"/>
<sequence length="292" mass="31073">MASSGVATARSGERRARRLAVVVAVSLAAVLACVAVRPIGRFAGERPFAGAVARGVLVVAVPSRPAPTLTVGRVDRTVRAPDGYAAALAEDIGRRAGLPVRLLLADGDAARAAVGTGDADMAIAGLSFAPDASVAFAPTAYTSGRGMALVLRHGVVQDWRDLTGHPICASRGSPFADHTARRFGASVQAFDRPLDALLAFQAGDCAALIDDEYVIRKLLKQPDWTYYRSLPGFVPARPAFIASAGGDAVSADFIERVVQGWQRQRWLRTVREDEATRLAFEMFNAENDLYCH</sequence>
<organism evidence="3 4">
    <name type="scientific">Caballeronia arationis</name>
    <dbReference type="NCBI Taxonomy" id="1777142"/>
    <lineage>
        <taxon>Bacteria</taxon>
        <taxon>Pseudomonadati</taxon>
        <taxon>Pseudomonadota</taxon>
        <taxon>Betaproteobacteria</taxon>
        <taxon>Burkholderiales</taxon>
        <taxon>Burkholderiaceae</taxon>
        <taxon>Caballeronia</taxon>
    </lineage>
</organism>
<accession>A0A7Z7I2J8</accession>
<evidence type="ECO:0000256" key="1">
    <source>
        <dbReference type="ARBA" id="ARBA00022729"/>
    </source>
</evidence>
<feature type="domain" description="Solute-binding protein family 3/N-terminal" evidence="2">
    <location>
        <begin position="68"/>
        <end position="270"/>
    </location>
</feature>
<dbReference type="AlphaFoldDB" id="A0A7Z7I2J8"/>